<feature type="domain" description="Heme-copper oxidase subunit III family profile" evidence="8">
    <location>
        <begin position="36"/>
        <end position="228"/>
    </location>
</feature>
<dbReference type="SUPFAM" id="SSF81452">
    <property type="entry name" value="Cytochrome c oxidase subunit III-like"/>
    <property type="match status" value="1"/>
</dbReference>
<evidence type="ECO:0000256" key="2">
    <source>
        <dbReference type="ARBA" id="ARBA00010581"/>
    </source>
</evidence>
<proteinExistence type="inferred from homology"/>
<evidence type="ECO:0000256" key="5">
    <source>
        <dbReference type="ARBA" id="ARBA00023136"/>
    </source>
</evidence>
<evidence type="ECO:0000256" key="7">
    <source>
        <dbReference type="SAM" id="Phobius"/>
    </source>
</evidence>
<evidence type="ECO:0000313" key="9">
    <source>
        <dbReference type="EMBL" id="MDC0717103.1"/>
    </source>
</evidence>
<evidence type="ECO:0000313" key="10">
    <source>
        <dbReference type="Proteomes" id="UP001221686"/>
    </source>
</evidence>
<gene>
    <name evidence="9" type="ORF">POL25_09380</name>
</gene>
<feature type="transmembrane region" description="Helical" evidence="7">
    <location>
        <begin position="37"/>
        <end position="60"/>
    </location>
</feature>
<dbReference type="InterPro" id="IPR035973">
    <property type="entry name" value="Cyt_c_oxidase_su3-like_sf"/>
</dbReference>
<feature type="transmembrane region" description="Helical" evidence="7">
    <location>
        <begin position="80"/>
        <end position="98"/>
    </location>
</feature>
<sequence>MSNDHAHAPAHVDDDEHNPHLAHHFDTMGQQTASAKLGMWLFLATEILMFSGLFLAYFILRMFYPEMVLEAHEHLSKWAGGINTVVLLSSSYTMALGVRSIQLGDAKKLRLMLVLTMLCGCIFMVVKYFEYSAKFEHGMLPGKFYSAHLHGYEIEGLPHIFFGVYFLMTGLHGVHVVIGLAIMLWMFIRAGRGEFSAKNYVAIENTGLYWHLVDLVWIFLFPLLYLVK</sequence>
<evidence type="ECO:0000256" key="1">
    <source>
        <dbReference type="ARBA" id="ARBA00004141"/>
    </source>
</evidence>
<evidence type="ECO:0000259" key="8">
    <source>
        <dbReference type="PROSITE" id="PS50253"/>
    </source>
</evidence>
<dbReference type="PANTHER" id="PTHR11403">
    <property type="entry name" value="CYTOCHROME C OXIDASE SUBUNIT III"/>
    <property type="match status" value="1"/>
</dbReference>
<keyword evidence="5 7" id="KW-0472">Membrane</keyword>
<evidence type="ECO:0000256" key="6">
    <source>
        <dbReference type="RuleBase" id="RU003376"/>
    </source>
</evidence>
<feature type="transmembrane region" description="Helical" evidence="7">
    <location>
        <begin position="208"/>
        <end position="227"/>
    </location>
</feature>
<dbReference type="PANTHER" id="PTHR11403:SF6">
    <property type="entry name" value="NITRIC OXIDE REDUCTASE SUBUNIT E"/>
    <property type="match status" value="1"/>
</dbReference>
<organism evidence="9 10">
    <name type="scientific">Nannocystis bainbridge</name>
    <dbReference type="NCBI Taxonomy" id="2995303"/>
    <lineage>
        <taxon>Bacteria</taxon>
        <taxon>Pseudomonadati</taxon>
        <taxon>Myxococcota</taxon>
        <taxon>Polyangia</taxon>
        <taxon>Nannocystales</taxon>
        <taxon>Nannocystaceae</taxon>
        <taxon>Nannocystis</taxon>
    </lineage>
</organism>
<dbReference type="PROSITE" id="PS50253">
    <property type="entry name" value="COX3"/>
    <property type="match status" value="1"/>
</dbReference>
<accession>A0ABT5DVD4</accession>
<dbReference type="InterPro" id="IPR013833">
    <property type="entry name" value="Cyt_c_oxidase_su3_a-hlx"/>
</dbReference>
<dbReference type="InterPro" id="IPR024791">
    <property type="entry name" value="Cyt_c/ubiquinol_Oxase_su3"/>
</dbReference>
<dbReference type="Proteomes" id="UP001221686">
    <property type="component" value="Unassembled WGS sequence"/>
</dbReference>
<keyword evidence="10" id="KW-1185">Reference proteome</keyword>
<evidence type="ECO:0000256" key="3">
    <source>
        <dbReference type="ARBA" id="ARBA00022692"/>
    </source>
</evidence>
<dbReference type="Gene3D" id="1.20.120.80">
    <property type="entry name" value="Cytochrome c oxidase, subunit III, four-helix bundle"/>
    <property type="match status" value="1"/>
</dbReference>
<dbReference type="CDD" id="cd02862">
    <property type="entry name" value="NorE_like"/>
    <property type="match status" value="1"/>
</dbReference>
<name>A0ABT5DVD4_9BACT</name>
<feature type="transmembrane region" description="Helical" evidence="7">
    <location>
        <begin position="110"/>
        <end position="129"/>
    </location>
</feature>
<protein>
    <submittedName>
        <fullName evidence="9">Cytochrome c oxidase subunit 3 family protein</fullName>
    </submittedName>
</protein>
<dbReference type="RefSeq" id="WP_272085589.1">
    <property type="nucleotide sequence ID" value="NZ_JAQNDL010000001.1"/>
</dbReference>
<dbReference type="Pfam" id="PF00510">
    <property type="entry name" value="COX3"/>
    <property type="match status" value="1"/>
</dbReference>
<keyword evidence="3 6" id="KW-0812">Transmembrane</keyword>
<keyword evidence="4 7" id="KW-1133">Transmembrane helix</keyword>
<feature type="transmembrane region" description="Helical" evidence="7">
    <location>
        <begin position="160"/>
        <end position="187"/>
    </location>
</feature>
<comment type="caution">
    <text evidence="9">The sequence shown here is derived from an EMBL/GenBank/DDBJ whole genome shotgun (WGS) entry which is preliminary data.</text>
</comment>
<dbReference type="InterPro" id="IPR000298">
    <property type="entry name" value="Cyt_c_oxidase-like_su3"/>
</dbReference>
<reference evidence="9 10" key="1">
    <citation type="submission" date="2022-11" db="EMBL/GenBank/DDBJ databases">
        <title>Minimal conservation of predation-associated metabolite biosynthetic gene clusters underscores biosynthetic potential of Myxococcota including descriptions for ten novel species: Archangium lansinium sp. nov., Myxococcus landrumus sp. nov., Nannocystis bai.</title>
        <authorList>
            <person name="Ahearne A."/>
            <person name="Stevens C."/>
            <person name="Dowd S."/>
        </authorList>
    </citation>
    <scope>NUCLEOTIDE SEQUENCE [LARGE SCALE GENOMIC DNA]</scope>
    <source>
        <strain evidence="9 10">BB15-2</strain>
    </source>
</reference>
<comment type="similarity">
    <text evidence="2 6">Belongs to the cytochrome c oxidase subunit 3 family.</text>
</comment>
<comment type="subcellular location">
    <subcellularLocation>
        <location evidence="6">Cell membrane</location>
        <topology evidence="6">Multi-pass membrane protein</topology>
    </subcellularLocation>
    <subcellularLocation>
        <location evidence="1">Membrane</location>
        <topology evidence="1">Multi-pass membrane protein</topology>
    </subcellularLocation>
</comment>
<evidence type="ECO:0000256" key="4">
    <source>
        <dbReference type="ARBA" id="ARBA00022989"/>
    </source>
</evidence>
<dbReference type="EMBL" id="JAQNDL010000001">
    <property type="protein sequence ID" value="MDC0717103.1"/>
    <property type="molecule type" value="Genomic_DNA"/>
</dbReference>